<dbReference type="EMBL" id="CAIX01000072">
    <property type="protein sequence ID" value="CCI44495.1"/>
    <property type="molecule type" value="Genomic_DNA"/>
</dbReference>
<dbReference type="AlphaFoldDB" id="A0A024GDT8"/>
<name>A0A024GDT8_9STRA</name>
<dbReference type="InParanoid" id="A0A024GDT8"/>
<evidence type="ECO:0000313" key="1">
    <source>
        <dbReference type="EMBL" id="CCI44495.1"/>
    </source>
</evidence>
<dbReference type="Proteomes" id="UP000053237">
    <property type="component" value="Unassembled WGS sequence"/>
</dbReference>
<proteinExistence type="predicted"/>
<evidence type="ECO:0000313" key="2">
    <source>
        <dbReference type="Proteomes" id="UP000053237"/>
    </source>
</evidence>
<sequence>MPIGTEKRINDEYGNASNHSERALLDYVLAIIATETRDPVQVRTRATAHQQHQQHLQQ</sequence>
<protein>
    <submittedName>
        <fullName evidence="1">Uncharacterized protein</fullName>
    </submittedName>
</protein>
<organism evidence="1 2">
    <name type="scientific">Albugo candida</name>
    <dbReference type="NCBI Taxonomy" id="65357"/>
    <lineage>
        <taxon>Eukaryota</taxon>
        <taxon>Sar</taxon>
        <taxon>Stramenopiles</taxon>
        <taxon>Oomycota</taxon>
        <taxon>Peronosporomycetes</taxon>
        <taxon>Albuginales</taxon>
        <taxon>Albuginaceae</taxon>
        <taxon>Albugo</taxon>
    </lineage>
</organism>
<gene>
    <name evidence="1" type="ORF">BN9_053040</name>
</gene>
<keyword evidence="2" id="KW-1185">Reference proteome</keyword>
<comment type="caution">
    <text evidence="1">The sequence shown here is derived from an EMBL/GenBank/DDBJ whole genome shotgun (WGS) entry which is preliminary data.</text>
</comment>
<dbReference type="OrthoDB" id="4327540at2759"/>
<accession>A0A024GDT8</accession>
<reference evidence="1 2" key="1">
    <citation type="submission" date="2012-05" db="EMBL/GenBank/DDBJ databases">
        <title>Recombination and specialization in a pathogen metapopulation.</title>
        <authorList>
            <person name="Gardiner A."/>
            <person name="Kemen E."/>
            <person name="Schultz-Larsen T."/>
            <person name="MacLean D."/>
            <person name="Van Oosterhout C."/>
            <person name="Jones J.D.G."/>
        </authorList>
    </citation>
    <scope>NUCLEOTIDE SEQUENCE [LARGE SCALE GENOMIC DNA]</scope>
    <source>
        <strain evidence="1 2">Ac Nc2</strain>
    </source>
</reference>